<accession>A0A1X7P0M4</accession>
<keyword evidence="2" id="KW-1185">Reference proteome</keyword>
<evidence type="ECO:0000313" key="1">
    <source>
        <dbReference type="EMBL" id="SMH44274.1"/>
    </source>
</evidence>
<organism evidence="1 2">
    <name type="scientific">Rathayibacter oskolensis</name>
    <dbReference type="NCBI Taxonomy" id="1891671"/>
    <lineage>
        <taxon>Bacteria</taxon>
        <taxon>Bacillati</taxon>
        <taxon>Actinomycetota</taxon>
        <taxon>Actinomycetes</taxon>
        <taxon>Micrococcales</taxon>
        <taxon>Microbacteriaceae</taxon>
        <taxon>Rathayibacter</taxon>
    </lineage>
</organism>
<sequence>MVQDTSSAARGDFSGRIQGHALLLTPSGTLVSSVTEMWFPKNGDHAPGDLSSTFTHFSTDLLASSPWGPRNIGRWKRIPDLRVYGATQSSRRSEFRGGYPAGAWNEDPGRGTSMCVKKYTETRATLWPRYFGDYYG</sequence>
<evidence type="ECO:0000313" key="2">
    <source>
        <dbReference type="Proteomes" id="UP000193711"/>
    </source>
</evidence>
<dbReference type="Proteomes" id="UP000193711">
    <property type="component" value="Unassembled WGS sequence"/>
</dbReference>
<protein>
    <submittedName>
        <fullName evidence="1">Uncharacterized protein</fullName>
    </submittedName>
</protein>
<gene>
    <name evidence="1" type="ORF">SAMN06295885_2337</name>
</gene>
<dbReference type="EMBL" id="FXBM01000002">
    <property type="protein sequence ID" value="SMH44274.1"/>
    <property type="molecule type" value="Genomic_DNA"/>
</dbReference>
<proteinExistence type="predicted"/>
<dbReference type="AlphaFoldDB" id="A0A1X7P0M4"/>
<name>A0A1X7P0M4_9MICO</name>
<reference evidence="2" key="1">
    <citation type="submission" date="2017-04" db="EMBL/GenBank/DDBJ databases">
        <authorList>
            <person name="Varghese N."/>
            <person name="Submissions S."/>
        </authorList>
    </citation>
    <scope>NUCLEOTIDE SEQUENCE [LARGE SCALE GENOMIC DNA]</scope>
    <source>
        <strain evidence="2">VKM Ac-2121</strain>
    </source>
</reference>